<accession>A0A9D4M7R7</accession>
<dbReference type="EMBL" id="JAIWYP010000002">
    <property type="protein sequence ID" value="KAH3869861.1"/>
    <property type="molecule type" value="Genomic_DNA"/>
</dbReference>
<keyword evidence="2" id="KW-1185">Reference proteome</keyword>
<gene>
    <name evidence="1" type="ORF">DPMN_033032</name>
</gene>
<proteinExistence type="predicted"/>
<dbReference type="Proteomes" id="UP000828390">
    <property type="component" value="Unassembled WGS sequence"/>
</dbReference>
<name>A0A9D4M7R7_DREPO</name>
<evidence type="ECO:0000313" key="2">
    <source>
        <dbReference type="Proteomes" id="UP000828390"/>
    </source>
</evidence>
<dbReference type="InterPro" id="IPR011042">
    <property type="entry name" value="6-blade_b-propeller_TolB-like"/>
</dbReference>
<organism evidence="1 2">
    <name type="scientific">Dreissena polymorpha</name>
    <name type="common">Zebra mussel</name>
    <name type="synonym">Mytilus polymorpha</name>
    <dbReference type="NCBI Taxonomy" id="45954"/>
    <lineage>
        <taxon>Eukaryota</taxon>
        <taxon>Metazoa</taxon>
        <taxon>Spiralia</taxon>
        <taxon>Lophotrochozoa</taxon>
        <taxon>Mollusca</taxon>
        <taxon>Bivalvia</taxon>
        <taxon>Autobranchia</taxon>
        <taxon>Heteroconchia</taxon>
        <taxon>Euheterodonta</taxon>
        <taxon>Imparidentia</taxon>
        <taxon>Neoheterodontei</taxon>
        <taxon>Myida</taxon>
        <taxon>Dreissenoidea</taxon>
        <taxon>Dreissenidae</taxon>
        <taxon>Dreissena</taxon>
    </lineage>
</organism>
<sequence>MHKLLTLATDGSLISTFTDPELQEPYGVHITPAGQLIVCAVSSQTVIQVNRDGNKKPATIASKKDGVIKPVSVCCNKSIQQIIVGLKDYNKIIVMELQ</sequence>
<reference evidence="1" key="1">
    <citation type="journal article" date="2019" name="bioRxiv">
        <title>The Genome of the Zebra Mussel, Dreissena polymorpha: A Resource for Invasive Species Research.</title>
        <authorList>
            <person name="McCartney M.A."/>
            <person name="Auch B."/>
            <person name="Kono T."/>
            <person name="Mallez S."/>
            <person name="Zhang Y."/>
            <person name="Obille A."/>
            <person name="Becker A."/>
            <person name="Abrahante J.E."/>
            <person name="Garbe J."/>
            <person name="Badalamenti J.P."/>
            <person name="Herman A."/>
            <person name="Mangelson H."/>
            <person name="Liachko I."/>
            <person name="Sullivan S."/>
            <person name="Sone E.D."/>
            <person name="Koren S."/>
            <person name="Silverstein K.A.T."/>
            <person name="Beckman K.B."/>
            <person name="Gohl D.M."/>
        </authorList>
    </citation>
    <scope>NUCLEOTIDE SEQUENCE</scope>
    <source>
        <strain evidence="1">Duluth1</strain>
        <tissue evidence="1">Whole animal</tissue>
    </source>
</reference>
<comment type="caution">
    <text evidence="1">The sequence shown here is derived from an EMBL/GenBank/DDBJ whole genome shotgun (WGS) entry which is preliminary data.</text>
</comment>
<dbReference type="AlphaFoldDB" id="A0A9D4M7R7"/>
<dbReference type="Gene3D" id="2.120.10.30">
    <property type="entry name" value="TolB, C-terminal domain"/>
    <property type="match status" value="1"/>
</dbReference>
<protein>
    <submittedName>
        <fullName evidence="1">Uncharacterized protein</fullName>
    </submittedName>
</protein>
<reference evidence="1" key="2">
    <citation type="submission" date="2020-11" db="EMBL/GenBank/DDBJ databases">
        <authorList>
            <person name="McCartney M.A."/>
            <person name="Auch B."/>
            <person name="Kono T."/>
            <person name="Mallez S."/>
            <person name="Becker A."/>
            <person name="Gohl D.M."/>
            <person name="Silverstein K.A.T."/>
            <person name="Koren S."/>
            <person name="Bechman K.B."/>
            <person name="Herman A."/>
            <person name="Abrahante J.E."/>
            <person name="Garbe J."/>
        </authorList>
    </citation>
    <scope>NUCLEOTIDE SEQUENCE</scope>
    <source>
        <strain evidence="1">Duluth1</strain>
        <tissue evidence="1">Whole animal</tissue>
    </source>
</reference>
<dbReference type="SUPFAM" id="SSF101898">
    <property type="entry name" value="NHL repeat"/>
    <property type="match status" value="1"/>
</dbReference>
<evidence type="ECO:0000313" key="1">
    <source>
        <dbReference type="EMBL" id="KAH3869861.1"/>
    </source>
</evidence>